<comment type="similarity">
    <text evidence="7">Belongs to the MurCDEF family.</text>
</comment>
<name>A0AAU9ET89_9BACT</name>
<gene>
    <name evidence="7 11" type="primary">murD</name>
    <name evidence="11" type="ORF">FAK_34250</name>
</gene>
<dbReference type="Pfam" id="PF02875">
    <property type="entry name" value="Mur_ligase_C"/>
    <property type="match status" value="1"/>
</dbReference>
<dbReference type="SUPFAM" id="SSF51984">
    <property type="entry name" value="MurCD N-terminal domain"/>
    <property type="match status" value="1"/>
</dbReference>
<dbReference type="GO" id="GO:0009252">
    <property type="term" value="P:peptidoglycan biosynthetic process"/>
    <property type="evidence" value="ECO:0007669"/>
    <property type="project" value="UniProtKB-UniRule"/>
</dbReference>
<dbReference type="Pfam" id="PF08245">
    <property type="entry name" value="Mur_ligase_M"/>
    <property type="match status" value="1"/>
</dbReference>
<dbReference type="GO" id="GO:0008360">
    <property type="term" value="P:regulation of cell shape"/>
    <property type="evidence" value="ECO:0007669"/>
    <property type="project" value="UniProtKB-KW"/>
</dbReference>
<dbReference type="Pfam" id="PF21799">
    <property type="entry name" value="MurD-like_N"/>
    <property type="match status" value="1"/>
</dbReference>
<dbReference type="EMBL" id="AP028679">
    <property type="protein sequence ID" value="BEQ16359.1"/>
    <property type="molecule type" value="Genomic_DNA"/>
</dbReference>
<evidence type="ECO:0000256" key="8">
    <source>
        <dbReference type="RuleBase" id="RU003664"/>
    </source>
</evidence>
<protein>
    <recommendedName>
        <fullName evidence="7 8">UDP-N-acetylmuramoylalanine--D-glutamate ligase</fullName>
        <ecNumber evidence="7 8">6.3.2.9</ecNumber>
    </recommendedName>
    <alternativeName>
        <fullName evidence="7">D-glutamic acid-adding enzyme</fullName>
    </alternativeName>
    <alternativeName>
        <fullName evidence="7">UDP-N-acetylmuramoyl-L-alanyl-D-glutamate synthetase</fullName>
    </alternativeName>
</protein>
<evidence type="ECO:0000256" key="7">
    <source>
        <dbReference type="HAMAP-Rule" id="MF_00639"/>
    </source>
</evidence>
<proteinExistence type="inferred from homology"/>
<dbReference type="GO" id="GO:0008764">
    <property type="term" value="F:UDP-N-acetylmuramoylalanine-D-glutamate ligase activity"/>
    <property type="evidence" value="ECO:0007669"/>
    <property type="project" value="UniProtKB-UniRule"/>
</dbReference>
<feature type="domain" description="Mur ligase C-terminal" evidence="9">
    <location>
        <begin position="309"/>
        <end position="419"/>
    </location>
</feature>
<keyword evidence="3 7" id="KW-0963">Cytoplasm</keyword>
<evidence type="ECO:0000256" key="4">
    <source>
        <dbReference type="ARBA" id="ARBA00022598"/>
    </source>
</evidence>
<dbReference type="EC" id="6.3.2.9" evidence="7 8"/>
<dbReference type="GO" id="GO:0005524">
    <property type="term" value="F:ATP binding"/>
    <property type="evidence" value="ECO:0007669"/>
    <property type="project" value="UniProtKB-UniRule"/>
</dbReference>
<evidence type="ECO:0000256" key="5">
    <source>
        <dbReference type="ARBA" id="ARBA00022741"/>
    </source>
</evidence>
<dbReference type="InterPro" id="IPR004101">
    <property type="entry name" value="Mur_ligase_C"/>
</dbReference>
<dbReference type="Gene3D" id="3.90.190.20">
    <property type="entry name" value="Mur ligase, C-terminal domain"/>
    <property type="match status" value="1"/>
</dbReference>
<dbReference type="PANTHER" id="PTHR43692:SF1">
    <property type="entry name" value="UDP-N-ACETYLMURAMOYLALANINE--D-GLUTAMATE LIGASE"/>
    <property type="match status" value="1"/>
</dbReference>
<evidence type="ECO:0000256" key="6">
    <source>
        <dbReference type="ARBA" id="ARBA00022840"/>
    </source>
</evidence>
<dbReference type="AlphaFoldDB" id="A0AAU9ET89"/>
<comment type="subcellular location">
    <subcellularLocation>
        <location evidence="1 7 8">Cytoplasm</location>
    </subcellularLocation>
</comment>
<dbReference type="InterPro" id="IPR036615">
    <property type="entry name" value="Mur_ligase_C_dom_sf"/>
</dbReference>
<dbReference type="GO" id="GO:0005737">
    <property type="term" value="C:cytoplasm"/>
    <property type="evidence" value="ECO:0007669"/>
    <property type="project" value="UniProtKB-SubCell"/>
</dbReference>
<evidence type="ECO:0000259" key="9">
    <source>
        <dbReference type="Pfam" id="PF02875"/>
    </source>
</evidence>
<dbReference type="InterPro" id="IPR005762">
    <property type="entry name" value="MurD"/>
</dbReference>
<keyword evidence="7 8" id="KW-0573">Peptidoglycan synthesis</keyword>
<keyword evidence="12" id="KW-1185">Reference proteome</keyword>
<evidence type="ECO:0000256" key="1">
    <source>
        <dbReference type="ARBA" id="ARBA00004496"/>
    </source>
</evidence>
<dbReference type="HAMAP" id="MF_00639">
    <property type="entry name" value="MurD"/>
    <property type="match status" value="1"/>
</dbReference>
<comment type="catalytic activity">
    <reaction evidence="7 8">
        <text>UDP-N-acetyl-alpha-D-muramoyl-L-alanine + D-glutamate + ATP = UDP-N-acetyl-alpha-D-muramoyl-L-alanyl-D-glutamate + ADP + phosphate + H(+)</text>
        <dbReference type="Rhea" id="RHEA:16429"/>
        <dbReference type="ChEBI" id="CHEBI:15378"/>
        <dbReference type="ChEBI" id="CHEBI:29986"/>
        <dbReference type="ChEBI" id="CHEBI:30616"/>
        <dbReference type="ChEBI" id="CHEBI:43474"/>
        <dbReference type="ChEBI" id="CHEBI:83898"/>
        <dbReference type="ChEBI" id="CHEBI:83900"/>
        <dbReference type="ChEBI" id="CHEBI:456216"/>
        <dbReference type="EC" id="6.3.2.9"/>
    </reaction>
</comment>
<reference evidence="12" key="1">
    <citation type="journal article" date="2023" name="Arch. Microbiol.">
        <title>Desulfoferula mesophilus gen. nov. sp. nov., a mesophilic sulfate-reducing bacterium isolated from a brackish lake sediment.</title>
        <authorList>
            <person name="Watanabe T."/>
            <person name="Yabe T."/>
            <person name="Tsuji J.M."/>
            <person name="Fukui M."/>
        </authorList>
    </citation>
    <scope>NUCLEOTIDE SEQUENCE [LARGE SCALE GENOMIC DNA]</scope>
    <source>
        <strain evidence="12">12FAK</strain>
    </source>
</reference>
<keyword evidence="4 7" id="KW-0436">Ligase</keyword>
<dbReference type="Gene3D" id="3.40.50.720">
    <property type="entry name" value="NAD(P)-binding Rossmann-like Domain"/>
    <property type="match status" value="1"/>
</dbReference>
<dbReference type="SUPFAM" id="SSF53623">
    <property type="entry name" value="MurD-like peptide ligases, catalytic domain"/>
    <property type="match status" value="1"/>
</dbReference>
<keyword evidence="5 7" id="KW-0547">Nucleotide-binding</keyword>
<dbReference type="KEGG" id="dmp:FAK_34250"/>
<dbReference type="Gene3D" id="3.40.1190.10">
    <property type="entry name" value="Mur-like, catalytic domain"/>
    <property type="match status" value="1"/>
</dbReference>
<evidence type="ECO:0000256" key="3">
    <source>
        <dbReference type="ARBA" id="ARBA00022490"/>
    </source>
</evidence>
<evidence type="ECO:0000256" key="2">
    <source>
        <dbReference type="ARBA" id="ARBA00004752"/>
    </source>
</evidence>
<dbReference type="InterPro" id="IPR036565">
    <property type="entry name" value="Mur-like_cat_sf"/>
</dbReference>
<keyword evidence="7 8" id="KW-0961">Cell wall biogenesis/degradation</keyword>
<comment type="function">
    <text evidence="7 8">Cell wall formation. Catalyzes the addition of glutamate to the nucleotide precursor UDP-N-acetylmuramoyl-L-alanine (UMA).</text>
</comment>
<sequence>MELRGKKVLVVGLGVSGRAAALLCLAQGALVRATDQNPAPPAAAELAGAGVALSLGGHRAEDFAWAELIVLSPGVDHRLPEIERARAAGAQVIGELELGWRFTGCPTVMITGTNGKSTVTTLVGDILAQAGFQTLVGGNLGRPVCDMAAESAAADWLVAEVSSFQTDTMELLRPRVGVVLNITPDHQDRYPNFAAYADSKMRLFSNQADGDVAVLCADDPQVWSRRAAAPALAWGYGAAGPQRPGGWLEGEELVLDVGQGPLRVKLPDGHLAIGFNRLNCLAACLAALACGAGAEAMERALAAYQVLGHRLALVGEKDGVRYYDDSKGTNVGAVAAALEALEGPVVLLLGGRDKDGRFADLGPLLRQRAAQVICFGEAGPKIQAQIEGFAPNLTVANLAAAVRAAAQVAKPGHAVLLSPGCASFDAYTGYAQRGEHFQELVREVIHG</sequence>
<dbReference type="InterPro" id="IPR013221">
    <property type="entry name" value="Mur_ligase_cen"/>
</dbReference>
<organism evidence="11 12">
    <name type="scientific">Desulfoferula mesophila</name>
    <dbReference type="NCBI Taxonomy" id="3058419"/>
    <lineage>
        <taxon>Bacteria</taxon>
        <taxon>Pseudomonadati</taxon>
        <taxon>Thermodesulfobacteriota</taxon>
        <taxon>Desulfarculia</taxon>
        <taxon>Desulfarculales</taxon>
        <taxon>Desulfarculaceae</taxon>
        <taxon>Desulfoferula</taxon>
    </lineage>
</organism>
<feature type="domain" description="Mur ligase central" evidence="10">
    <location>
        <begin position="110"/>
        <end position="242"/>
    </location>
</feature>
<comment type="pathway">
    <text evidence="2 7 8">Cell wall biogenesis; peptidoglycan biosynthesis.</text>
</comment>
<keyword evidence="7 8" id="KW-0132">Cell division</keyword>
<dbReference type="GO" id="GO:0051301">
    <property type="term" value="P:cell division"/>
    <property type="evidence" value="ECO:0007669"/>
    <property type="project" value="UniProtKB-KW"/>
</dbReference>
<keyword evidence="7 8" id="KW-0131">Cell cycle</keyword>
<accession>A0AAU9ET89</accession>
<evidence type="ECO:0000313" key="12">
    <source>
        <dbReference type="Proteomes" id="UP001366166"/>
    </source>
</evidence>
<keyword evidence="7 8" id="KW-0133">Cell shape</keyword>
<dbReference type="GO" id="GO:0071555">
    <property type="term" value="P:cell wall organization"/>
    <property type="evidence" value="ECO:0007669"/>
    <property type="project" value="UniProtKB-KW"/>
</dbReference>
<evidence type="ECO:0000259" key="10">
    <source>
        <dbReference type="Pfam" id="PF08245"/>
    </source>
</evidence>
<dbReference type="RefSeq" id="WP_338602074.1">
    <property type="nucleotide sequence ID" value="NZ_AP028679.1"/>
</dbReference>
<feature type="binding site" evidence="7">
    <location>
        <begin position="112"/>
        <end position="118"/>
    </location>
    <ligand>
        <name>ATP</name>
        <dbReference type="ChEBI" id="CHEBI:30616"/>
    </ligand>
</feature>
<dbReference type="Proteomes" id="UP001366166">
    <property type="component" value="Chromosome"/>
</dbReference>
<keyword evidence="6 7" id="KW-0067">ATP-binding</keyword>
<dbReference type="NCBIfam" id="TIGR01087">
    <property type="entry name" value="murD"/>
    <property type="match status" value="1"/>
</dbReference>
<dbReference type="SUPFAM" id="SSF53244">
    <property type="entry name" value="MurD-like peptide ligases, peptide-binding domain"/>
    <property type="match status" value="1"/>
</dbReference>
<dbReference type="PANTHER" id="PTHR43692">
    <property type="entry name" value="UDP-N-ACETYLMURAMOYLALANINE--D-GLUTAMATE LIGASE"/>
    <property type="match status" value="1"/>
</dbReference>
<evidence type="ECO:0000313" key="11">
    <source>
        <dbReference type="EMBL" id="BEQ16359.1"/>
    </source>
</evidence>